<dbReference type="STRING" id="1073089.A0A1L9R909"/>
<evidence type="ECO:0000259" key="7">
    <source>
        <dbReference type="PROSITE" id="PS50048"/>
    </source>
</evidence>
<name>A0A1L9R909_ASPWE</name>
<dbReference type="SUPFAM" id="SSF57701">
    <property type="entry name" value="Zn2/Cys6 DNA-binding domain"/>
    <property type="match status" value="1"/>
</dbReference>
<dbReference type="PANTHER" id="PTHR31845:SF39">
    <property type="entry name" value="TRANSCRIPTION FACTOR PBCR-RELATED"/>
    <property type="match status" value="1"/>
</dbReference>
<dbReference type="GO" id="GO:0000976">
    <property type="term" value="F:transcription cis-regulatory region binding"/>
    <property type="evidence" value="ECO:0007669"/>
    <property type="project" value="TreeGrafter"/>
</dbReference>
<keyword evidence="5" id="KW-0804">Transcription</keyword>
<keyword evidence="6" id="KW-0539">Nucleus</keyword>
<dbReference type="Proteomes" id="UP000184383">
    <property type="component" value="Unassembled WGS sequence"/>
</dbReference>
<evidence type="ECO:0000256" key="4">
    <source>
        <dbReference type="ARBA" id="ARBA00023125"/>
    </source>
</evidence>
<dbReference type="InterPro" id="IPR051089">
    <property type="entry name" value="prtT"/>
</dbReference>
<dbReference type="PROSITE" id="PS50048">
    <property type="entry name" value="ZN2_CY6_FUNGAL_2"/>
    <property type="match status" value="1"/>
</dbReference>
<keyword evidence="9" id="KW-1185">Reference proteome</keyword>
<dbReference type="GO" id="GO:0005634">
    <property type="term" value="C:nucleus"/>
    <property type="evidence" value="ECO:0007669"/>
    <property type="project" value="UniProtKB-SubCell"/>
</dbReference>
<dbReference type="EMBL" id="KV878216">
    <property type="protein sequence ID" value="OJJ31406.1"/>
    <property type="molecule type" value="Genomic_DNA"/>
</dbReference>
<dbReference type="PANTHER" id="PTHR31845">
    <property type="entry name" value="FINGER DOMAIN PROTEIN, PUTATIVE-RELATED"/>
    <property type="match status" value="1"/>
</dbReference>
<dbReference type="AlphaFoldDB" id="A0A1L9R909"/>
<dbReference type="RefSeq" id="XP_040685083.1">
    <property type="nucleotide sequence ID" value="XM_040838077.1"/>
</dbReference>
<sequence>MTSDDENADYDAMDMGDQQLQLQQSIDGNTRACQSCRASKVRCDQPNPGMPCLRCQKSAKPCIPAGQSWKSQRHMNSRIVEMESKIDKMISAAATQGQGPDKTLTLYMDHFTMETIFNRYMTNMAPTFPVVIYPPGTTATEARNANPVLFYAILDVASSGFCELEVQRRLRKLIVQTYVHYMLRTDLYNLGLLQALIVSATWYRSIEPLQPGEQMDIYQLSHTAANMALIMGLGESLNAKSWGGPMFPRKLKGNGPQSPHQVESFDARRVWLGCYYLCSNTSMSLHAPNVMRWTRTMDECLEALETSTAAYPSDKVLCQHIRLQHITEEFALQLSLEDSSAPMPTRAIQTQVTHRAFKRQLADWRTNMQDGVWNVAMCTPYSNISPDIDPVSEEQALHGIRNHGPVFSEFLETVDNIFRVFTSLDMSAIRAFPAMHLLRMIYTVIILVKLHFAAVKMGSEEAQQQLDRASVARRLDCIIQMFAGWGTLWPATKLTTAFFKIRAWFEKCEDGQAPAQHDGPVFSQWRVNALPVPEMDYSDSSFHPVSSDDGSGFFSGSHIPASWSGSLASEHMESIPFSFGSPLGIDFPTGLTPTSNSDLFNYPLSLKDLPPLMSSDTTNDPA</sequence>
<comment type="subcellular location">
    <subcellularLocation>
        <location evidence="1">Nucleus</location>
    </subcellularLocation>
</comment>
<accession>A0A1L9R909</accession>
<protein>
    <recommendedName>
        <fullName evidence="7">Zn(2)-C6 fungal-type domain-containing protein</fullName>
    </recommendedName>
</protein>
<dbReference type="InterPro" id="IPR036864">
    <property type="entry name" value="Zn2-C6_fun-type_DNA-bd_sf"/>
</dbReference>
<evidence type="ECO:0000313" key="9">
    <source>
        <dbReference type="Proteomes" id="UP000184383"/>
    </source>
</evidence>
<organism evidence="8 9">
    <name type="scientific">Aspergillus wentii DTO 134E9</name>
    <dbReference type="NCBI Taxonomy" id="1073089"/>
    <lineage>
        <taxon>Eukaryota</taxon>
        <taxon>Fungi</taxon>
        <taxon>Dikarya</taxon>
        <taxon>Ascomycota</taxon>
        <taxon>Pezizomycotina</taxon>
        <taxon>Eurotiomycetes</taxon>
        <taxon>Eurotiomycetidae</taxon>
        <taxon>Eurotiales</taxon>
        <taxon>Aspergillaceae</taxon>
        <taxon>Aspergillus</taxon>
        <taxon>Aspergillus subgen. Cremei</taxon>
    </lineage>
</organism>
<dbReference type="PROSITE" id="PS00463">
    <property type="entry name" value="ZN2_CY6_FUNGAL_1"/>
    <property type="match status" value="1"/>
</dbReference>
<dbReference type="CDD" id="cd12148">
    <property type="entry name" value="fungal_TF_MHR"/>
    <property type="match status" value="1"/>
</dbReference>
<dbReference type="CDD" id="cd00067">
    <property type="entry name" value="GAL4"/>
    <property type="match status" value="1"/>
</dbReference>
<dbReference type="GO" id="GO:0000981">
    <property type="term" value="F:DNA-binding transcription factor activity, RNA polymerase II-specific"/>
    <property type="evidence" value="ECO:0007669"/>
    <property type="project" value="InterPro"/>
</dbReference>
<feature type="domain" description="Zn(2)-C6 fungal-type" evidence="7">
    <location>
        <begin position="32"/>
        <end position="62"/>
    </location>
</feature>
<dbReference type="Gene3D" id="4.10.240.10">
    <property type="entry name" value="Zn(2)-C6 fungal-type DNA-binding domain"/>
    <property type="match status" value="1"/>
</dbReference>
<dbReference type="GeneID" id="63753925"/>
<keyword evidence="2" id="KW-0862">Zinc</keyword>
<proteinExistence type="predicted"/>
<dbReference type="VEuPathDB" id="FungiDB:ASPWEDRAFT_54594"/>
<evidence type="ECO:0000256" key="5">
    <source>
        <dbReference type="ARBA" id="ARBA00023163"/>
    </source>
</evidence>
<gene>
    <name evidence="8" type="ORF">ASPWEDRAFT_54594</name>
</gene>
<dbReference type="OrthoDB" id="8062037at2759"/>
<dbReference type="GO" id="GO:0008270">
    <property type="term" value="F:zinc ion binding"/>
    <property type="evidence" value="ECO:0007669"/>
    <property type="project" value="InterPro"/>
</dbReference>
<dbReference type="InterPro" id="IPR001138">
    <property type="entry name" value="Zn2Cys6_DnaBD"/>
</dbReference>
<evidence type="ECO:0000256" key="3">
    <source>
        <dbReference type="ARBA" id="ARBA00023015"/>
    </source>
</evidence>
<keyword evidence="3" id="KW-0805">Transcription regulation</keyword>
<dbReference type="Pfam" id="PF00172">
    <property type="entry name" value="Zn_clus"/>
    <property type="match status" value="1"/>
</dbReference>
<evidence type="ECO:0000256" key="6">
    <source>
        <dbReference type="ARBA" id="ARBA00023242"/>
    </source>
</evidence>
<dbReference type="SMART" id="SM00066">
    <property type="entry name" value="GAL4"/>
    <property type="match status" value="1"/>
</dbReference>
<reference evidence="9" key="1">
    <citation type="journal article" date="2017" name="Genome Biol.">
        <title>Comparative genomics reveals high biological diversity and specific adaptations in the industrially and medically important fungal genus Aspergillus.</title>
        <authorList>
            <person name="de Vries R.P."/>
            <person name="Riley R."/>
            <person name="Wiebenga A."/>
            <person name="Aguilar-Osorio G."/>
            <person name="Amillis S."/>
            <person name="Uchima C.A."/>
            <person name="Anderluh G."/>
            <person name="Asadollahi M."/>
            <person name="Askin M."/>
            <person name="Barry K."/>
            <person name="Battaglia E."/>
            <person name="Bayram O."/>
            <person name="Benocci T."/>
            <person name="Braus-Stromeyer S.A."/>
            <person name="Caldana C."/>
            <person name="Canovas D."/>
            <person name="Cerqueira G.C."/>
            <person name="Chen F."/>
            <person name="Chen W."/>
            <person name="Choi C."/>
            <person name="Clum A."/>
            <person name="Dos Santos R.A."/>
            <person name="Damasio A.R."/>
            <person name="Diallinas G."/>
            <person name="Emri T."/>
            <person name="Fekete E."/>
            <person name="Flipphi M."/>
            <person name="Freyberg S."/>
            <person name="Gallo A."/>
            <person name="Gournas C."/>
            <person name="Habgood R."/>
            <person name="Hainaut M."/>
            <person name="Harispe M.L."/>
            <person name="Henrissat B."/>
            <person name="Hilden K.S."/>
            <person name="Hope R."/>
            <person name="Hossain A."/>
            <person name="Karabika E."/>
            <person name="Karaffa L."/>
            <person name="Karanyi Z."/>
            <person name="Krasevec N."/>
            <person name="Kuo A."/>
            <person name="Kusch H."/>
            <person name="LaButti K."/>
            <person name="Lagendijk E.L."/>
            <person name="Lapidus A."/>
            <person name="Levasseur A."/>
            <person name="Lindquist E."/>
            <person name="Lipzen A."/>
            <person name="Logrieco A.F."/>
            <person name="MacCabe A."/>
            <person name="Maekelae M.R."/>
            <person name="Malavazi I."/>
            <person name="Melin P."/>
            <person name="Meyer V."/>
            <person name="Mielnichuk N."/>
            <person name="Miskei M."/>
            <person name="Molnar A.P."/>
            <person name="Mule G."/>
            <person name="Ngan C.Y."/>
            <person name="Orejas M."/>
            <person name="Orosz E."/>
            <person name="Ouedraogo J.P."/>
            <person name="Overkamp K.M."/>
            <person name="Park H.-S."/>
            <person name="Perrone G."/>
            <person name="Piumi F."/>
            <person name="Punt P.J."/>
            <person name="Ram A.F."/>
            <person name="Ramon A."/>
            <person name="Rauscher S."/>
            <person name="Record E."/>
            <person name="Riano-Pachon D.M."/>
            <person name="Robert V."/>
            <person name="Roehrig J."/>
            <person name="Ruller R."/>
            <person name="Salamov A."/>
            <person name="Salih N.S."/>
            <person name="Samson R.A."/>
            <person name="Sandor E."/>
            <person name="Sanguinetti M."/>
            <person name="Schuetze T."/>
            <person name="Sepcic K."/>
            <person name="Shelest E."/>
            <person name="Sherlock G."/>
            <person name="Sophianopoulou V."/>
            <person name="Squina F.M."/>
            <person name="Sun H."/>
            <person name="Susca A."/>
            <person name="Todd R.B."/>
            <person name="Tsang A."/>
            <person name="Unkles S.E."/>
            <person name="van de Wiele N."/>
            <person name="van Rossen-Uffink D."/>
            <person name="Oliveira J.V."/>
            <person name="Vesth T.C."/>
            <person name="Visser J."/>
            <person name="Yu J.-H."/>
            <person name="Zhou M."/>
            <person name="Andersen M.R."/>
            <person name="Archer D.B."/>
            <person name="Baker S.E."/>
            <person name="Benoit I."/>
            <person name="Brakhage A.A."/>
            <person name="Braus G.H."/>
            <person name="Fischer R."/>
            <person name="Frisvad J.C."/>
            <person name="Goldman G.H."/>
            <person name="Houbraken J."/>
            <person name="Oakley B."/>
            <person name="Pocsi I."/>
            <person name="Scazzocchio C."/>
            <person name="Seiboth B."/>
            <person name="vanKuyk P.A."/>
            <person name="Wortman J."/>
            <person name="Dyer P.S."/>
            <person name="Grigoriev I.V."/>
        </authorList>
    </citation>
    <scope>NUCLEOTIDE SEQUENCE [LARGE SCALE GENOMIC DNA]</scope>
    <source>
        <strain evidence="9">DTO 134E9</strain>
    </source>
</reference>
<evidence type="ECO:0000313" key="8">
    <source>
        <dbReference type="EMBL" id="OJJ31406.1"/>
    </source>
</evidence>
<evidence type="ECO:0000256" key="2">
    <source>
        <dbReference type="ARBA" id="ARBA00022833"/>
    </source>
</evidence>
<evidence type="ECO:0000256" key="1">
    <source>
        <dbReference type="ARBA" id="ARBA00004123"/>
    </source>
</evidence>
<keyword evidence="4" id="KW-0238">DNA-binding</keyword>